<dbReference type="InterPro" id="IPR028098">
    <property type="entry name" value="Glyco_trans_4-like_N"/>
</dbReference>
<keyword evidence="1" id="KW-0328">Glycosyltransferase</keyword>
<feature type="region of interest" description="Disordered" evidence="3">
    <location>
        <begin position="1"/>
        <end position="21"/>
    </location>
</feature>
<evidence type="ECO:0000313" key="7">
    <source>
        <dbReference type="Proteomes" id="UP000598775"/>
    </source>
</evidence>
<evidence type="ECO:0000256" key="3">
    <source>
        <dbReference type="SAM" id="MobiDB-lite"/>
    </source>
</evidence>
<sequence length="481" mass="50980">MSGDAMGSDPKGSDEMGDDPMGDAAMRNLRGLIVLFAHPMAELYGSDRVLLESVRSVLDAGGRAVVVLPEAGPLAEVLVDAGASVRFCPTPVLRKTSLRPRGLLNLAAELLPDLRAARTIIRSVRPDVVYVNTVTIPLWIAAARSLRVPVLNHIHEAEASVPKPIALALNLPLLFCSRLIANSRFSVGVLAKTFPRLATRTTVVLNGVAGPQLPPLARENLGGGLRVVYVGRLSERKGPLVAVDALGLLSARGVAATLDLVGGAIPGRHDYENALHEHVHAAGITDRVWFYGFDADIWHHLERADVVVVPSLYNEPFGNTAVEALLAARPVIVSDTSGLREATEGYRSALRVTPGDPGALADALEALIPVWPVARMDACSDRRLASQRHSPEAYRRTIAGVLFELATPARHAAARHPHLATVSAAAQPVTPEVTAAGHPHTAAAAAAHVAKPTHVESPTAAHSRVERSTTQGSPPWTHTTT</sequence>
<dbReference type="Gene3D" id="3.40.50.2000">
    <property type="entry name" value="Glycogen Phosphorylase B"/>
    <property type="match status" value="2"/>
</dbReference>
<feature type="compositionally biased region" description="Polar residues" evidence="3">
    <location>
        <begin position="468"/>
        <end position="481"/>
    </location>
</feature>
<reference evidence="6 7" key="1">
    <citation type="journal article" date="2014" name="Int. J. Syst. Evol. Microbiol.">
        <title>Complete genome sequence of Corynebacterium casei LMG S-19264T (=DSM 44701T), isolated from a smear-ripened cheese.</title>
        <authorList>
            <consortium name="US DOE Joint Genome Institute (JGI-PGF)"/>
            <person name="Walter F."/>
            <person name="Albersmeier A."/>
            <person name="Kalinowski J."/>
            <person name="Ruckert C."/>
        </authorList>
    </citation>
    <scope>NUCLEOTIDE SEQUENCE [LARGE SCALE GENOMIC DNA]</scope>
    <source>
        <strain evidence="6 7">CGMCC 1.12976</strain>
    </source>
</reference>
<dbReference type="InterPro" id="IPR001296">
    <property type="entry name" value="Glyco_trans_1"/>
</dbReference>
<feature type="domain" description="Glycosyl transferase family 1" evidence="4">
    <location>
        <begin position="226"/>
        <end position="368"/>
    </location>
</feature>
<dbReference type="Proteomes" id="UP000598775">
    <property type="component" value="Unassembled WGS sequence"/>
</dbReference>
<evidence type="ECO:0000256" key="2">
    <source>
        <dbReference type="ARBA" id="ARBA00022679"/>
    </source>
</evidence>
<keyword evidence="2 6" id="KW-0808">Transferase</keyword>
<evidence type="ECO:0000259" key="5">
    <source>
        <dbReference type="Pfam" id="PF13439"/>
    </source>
</evidence>
<dbReference type="EMBL" id="BMGP01000001">
    <property type="protein sequence ID" value="GGF13895.1"/>
    <property type="molecule type" value="Genomic_DNA"/>
</dbReference>
<gene>
    <name evidence="6" type="ORF">GCM10011399_04720</name>
</gene>
<dbReference type="PANTHER" id="PTHR12526:SF510">
    <property type="entry name" value="D-INOSITOL 3-PHOSPHATE GLYCOSYLTRANSFERASE"/>
    <property type="match status" value="1"/>
</dbReference>
<dbReference type="GO" id="GO:0016757">
    <property type="term" value="F:glycosyltransferase activity"/>
    <property type="evidence" value="ECO:0007669"/>
    <property type="project" value="UniProtKB-KW"/>
</dbReference>
<proteinExistence type="predicted"/>
<comment type="caution">
    <text evidence="6">The sequence shown here is derived from an EMBL/GenBank/DDBJ whole genome shotgun (WGS) entry which is preliminary data.</text>
</comment>
<organism evidence="6 7">
    <name type="scientific">Subtercola lobariae</name>
    <dbReference type="NCBI Taxonomy" id="1588641"/>
    <lineage>
        <taxon>Bacteria</taxon>
        <taxon>Bacillati</taxon>
        <taxon>Actinomycetota</taxon>
        <taxon>Actinomycetes</taxon>
        <taxon>Micrococcales</taxon>
        <taxon>Microbacteriaceae</taxon>
        <taxon>Subtercola</taxon>
    </lineage>
</organism>
<feature type="domain" description="Glycosyltransferase subfamily 4-like N-terminal" evidence="5">
    <location>
        <begin position="45"/>
        <end position="208"/>
    </location>
</feature>
<dbReference type="SUPFAM" id="SSF53756">
    <property type="entry name" value="UDP-Glycosyltransferase/glycogen phosphorylase"/>
    <property type="match status" value="1"/>
</dbReference>
<keyword evidence="7" id="KW-1185">Reference proteome</keyword>
<evidence type="ECO:0000256" key="1">
    <source>
        <dbReference type="ARBA" id="ARBA00022676"/>
    </source>
</evidence>
<dbReference type="CDD" id="cd03811">
    <property type="entry name" value="GT4_GT28_WabH-like"/>
    <property type="match status" value="1"/>
</dbReference>
<dbReference type="AlphaFoldDB" id="A0A917B2K4"/>
<accession>A0A917B2K4</accession>
<evidence type="ECO:0000313" key="6">
    <source>
        <dbReference type="EMBL" id="GGF13895.1"/>
    </source>
</evidence>
<dbReference type="Pfam" id="PF00534">
    <property type="entry name" value="Glycos_transf_1"/>
    <property type="match status" value="1"/>
</dbReference>
<dbReference type="RefSeq" id="WP_229715044.1">
    <property type="nucleotide sequence ID" value="NZ_BMGP01000001.1"/>
</dbReference>
<evidence type="ECO:0000259" key="4">
    <source>
        <dbReference type="Pfam" id="PF00534"/>
    </source>
</evidence>
<protein>
    <submittedName>
        <fullName evidence="6">Glycosyl transferase</fullName>
    </submittedName>
</protein>
<dbReference type="PANTHER" id="PTHR12526">
    <property type="entry name" value="GLYCOSYLTRANSFERASE"/>
    <property type="match status" value="1"/>
</dbReference>
<name>A0A917B2K4_9MICO</name>
<dbReference type="Pfam" id="PF13439">
    <property type="entry name" value="Glyco_transf_4"/>
    <property type="match status" value="1"/>
</dbReference>
<feature type="region of interest" description="Disordered" evidence="3">
    <location>
        <begin position="451"/>
        <end position="481"/>
    </location>
</feature>